<dbReference type="EMBL" id="LUKE01000003">
    <property type="protein sequence ID" value="KYG64002.1"/>
    <property type="molecule type" value="Genomic_DNA"/>
</dbReference>
<keyword evidence="3" id="KW-0255">Endonuclease</keyword>
<protein>
    <submittedName>
        <fullName evidence="3">Endonuclease</fullName>
    </submittedName>
</protein>
<dbReference type="Pfam" id="PF00565">
    <property type="entry name" value="SNase"/>
    <property type="match status" value="1"/>
</dbReference>
<evidence type="ECO:0000313" key="4">
    <source>
        <dbReference type="Proteomes" id="UP000075320"/>
    </source>
</evidence>
<gene>
    <name evidence="3" type="ORF">AZI86_14440</name>
</gene>
<feature type="chain" id="PRO_5007573211" evidence="1">
    <location>
        <begin position="23"/>
        <end position="214"/>
    </location>
</feature>
<evidence type="ECO:0000313" key="3">
    <source>
        <dbReference type="EMBL" id="KYG64002.1"/>
    </source>
</evidence>
<dbReference type="OrthoDB" id="7062774at2"/>
<dbReference type="InterPro" id="IPR035437">
    <property type="entry name" value="SNase_OB-fold_sf"/>
</dbReference>
<proteinExistence type="predicted"/>
<keyword evidence="1" id="KW-0732">Signal</keyword>
<dbReference type="RefSeq" id="WP_061835954.1">
    <property type="nucleotide sequence ID" value="NZ_LUKE01000003.1"/>
</dbReference>
<keyword evidence="4" id="KW-1185">Reference proteome</keyword>
<accession>A0A150WJV6</accession>
<dbReference type="SMART" id="SM00318">
    <property type="entry name" value="SNc"/>
    <property type="match status" value="1"/>
</dbReference>
<dbReference type="Gene3D" id="2.40.50.90">
    <property type="match status" value="1"/>
</dbReference>
<name>A0A150WJV6_BDEBC</name>
<sequence length="214" mass="24486">MPHTLRLFAVCLALLIPLSAFSLEVRILDVHDGDTVTAVGITDSQKYKIRLMGVDTPEVDFFQHGQGEGAIQARDALRELLPKGTIVKISNDSDVDKHGRILGRILKGSLDINEEMLRQGWGFIYFIAPFDKRLVNEYSDAFEEAIENRRGLFVTSFEEPYLFRLRVRKQVGRNLVGDLETKQLFSPENIAQIPLWRRVFFADEMAAHNLGYRY</sequence>
<feature type="signal peptide" evidence="1">
    <location>
        <begin position="1"/>
        <end position="22"/>
    </location>
</feature>
<keyword evidence="3" id="KW-0378">Hydrolase</keyword>
<dbReference type="PROSITE" id="PS50830">
    <property type="entry name" value="TNASE_3"/>
    <property type="match status" value="1"/>
</dbReference>
<evidence type="ECO:0000256" key="1">
    <source>
        <dbReference type="SAM" id="SignalP"/>
    </source>
</evidence>
<dbReference type="GO" id="GO:0004519">
    <property type="term" value="F:endonuclease activity"/>
    <property type="evidence" value="ECO:0007669"/>
    <property type="project" value="UniProtKB-KW"/>
</dbReference>
<organism evidence="3 4">
    <name type="scientific">Bdellovibrio bacteriovorus</name>
    <dbReference type="NCBI Taxonomy" id="959"/>
    <lineage>
        <taxon>Bacteria</taxon>
        <taxon>Pseudomonadati</taxon>
        <taxon>Bdellovibrionota</taxon>
        <taxon>Bdellovibrionia</taxon>
        <taxon>Bdellovibrionales</taxon>
        <taxon>Pseudobdellovibrionaceae</taxon>
        <taxon>Bdellovibrio</taxon>
    </lineage>
</organism>
<dbReference type="InterPro" id="IPR016071">
    <property type="entry name" value="Staphylococal_nuclease_OB-fold"/>
</dbReference>
<feature type="domain" description="TNase-like" evidence="2">
    <location>
        <begin position="21"/>
        <end position="155"/>
    </location>
</feature>
<dbReference type="AlphaFoldDB" id="A0A150WJV6"/>
<comment type="caution">
    <text evidence="3">The sequence shown here is derived from an EMBL/GenBank/DDBJ whole genome shotgun (WGS) entry which is preliminary data.</text>
</comment>
<dbReference type="SUPFAM" id="SSF50199">
    <property type="entry name" value="Staphylococcal nuclease"/>
    <property type="match status" value="1"/>
</dbReference>
<dbReference type="Proteomes" id="UP000075320">
    <property type="component" value="Unassembled WGS sequence"/>
</dbReference>
<evidence type="ECO:0000259" key="2">
    <source>
        <dbReference type="PROSITE" id="PS50830"/>
    </source>
</evidence>
<keyword evidence="3" id="KW-0540">Nuclease</keyword>
<reference evidence="3 4" key="1">
    <citation type="submission" date="2016-03" db="EMBL/GenBank/DDBJ databases">
        <authorList>
            <person name="Ploux O."/>
        </authorList>
    </citation>
    <scope>NUCLEOTIDE SEQUENCE [LARGE SCALE GENOMIC DNA]</scope>
    <source>
        <strain evidence="3 4">R0</strain>
    </source>
</reference>